<proteinExistence type="predicted"/>
<keyword evidence="1" id="KW-0732">Signal</keyword>
<sequence length="94" mass="10403">MKAPVRTLLPLIAVTAALAAPAAFAGPKCTDAPRSEWMPEKTMQDRITKAGYTIDKFKVSGTCYEIYGKDKTGRRVEIYYDPTDGSVVKERDDD</sequence>
<dbReference type="EMBL" id="VLKP01000003">
    <property type="protein sequence ID" value="TWI12505.1"/>
    <property type="molecule type" value="Genomic_DNA"/>
</dbReference>
<feature type="chain" id="PRO_5021954544" evidence="1">
    <location>
        <begin position="26"/>
        <end position="94"/>
    </location>
</feature>
<evidence type="ECO:0000259" key="2">
    <source>
        <dbReference type="Pfam" id="PF13670"/>
    </source>
</evidence>
<accession>A0A562LXX9</accession>
<reference evidence="3 4" key="1">
    <citation type="journal article" date="2015" name="Stand. Genomic Sci.">
        <title>Genomic Encyclopedia of Bacterial and Archaeal Type Strains, Phase III: the genomes of soil and plant-associated and newly described type strains.</title>
        <authorList>
            <person name="Whitman W.B."/>
            <person name="Woyke T."/>
            <person name="Klenk H.P."/>
            <person name="Zhou Y."/>
            <person name="Lilburn T.G."/>
            <person name="Beck B.J."/>
            <person name="De Vos P."/>
            <person name="Vandamme P."/>
            <person name="Eisen J.A."/>
            <person name="Garrity G."/>
            <person name="Hugenholtz P."/>
            <person name="Kyrpides N.C."/>
        </authorList>
    </citation>
    <scope>NUCLEOTIDE SEQUENCE [LARGE SCALE GENOMIC DNA]</scope>
    <source>
        <strain evidence="3 4">CGMCC 1.10136</strain>
    </source>
</reference>
<feature type="signal peptide" evidence="1">
    <location>
        <begin position="1"/>
        <end position="25"/>
    </location>
</feature>
<evidence type="ECO:0000256" key="1">
    <source>
        <dbReference type="SAM" id="SignalP"/>
    </source>
</evidence>
<protein>
    <submittedName>
        <fullName evidence="3">YpeB-like protein with putative protease inhibitory function</fullName>
    </submittedName>
</protein>
<evidence type="ECO:0000313" key="3">
    <source>
        <dbReference type="EMBL" id="TWI12505.1"/>
    </source>
</evidence>
<name>A0A562LXX9_9GAMM</name>
<evidence type="ECO:0000313" key="4">
    <source>
        <dbReference type="Proteomes" id="UP000316471"/>
    </source>
</evidence>
<dbReference type="Proteomes" id="UP000316471">
    <property type="component" value="Unassembled WGS sequence"/>
</dbReference>
<comment type="caution">
    <text evidence="3">The sequence shown here is derived from an EMBL/GenBank/DDBJ whole genome shotgun (WGS) entry which is preliminary data.</text>
</comment>
<keyword evidence="4" id="KW-1185">Reference proteome</keyword>
<gene>
    <name evidence="3" type="ORF">IP93_00846</name>
</gene>
<organism evidence="3 4">
    <name type="scientific">Aerolutibacter ruishenii</name>
    <dbReference type="NCBI Taxonomy" id="686800"/>
    <lineage>
        <taxon>Bacteria</taxon>
        <taxon>Pseudomonadati</taxon>
        <taxon>Pseudomonadota</taxon>
        <taxon>Gammaproteobacteria</taxon>
        <taxon>Lysobacterales</taxon>
        <taxon>Lysobacteraceae</taxon>
        <taxon>Aerolutibacter</taxon>
    </lineage>
</organism>
<dbReference type="RefSeq" id="WP_144812449.1">
    <property type="nucleotide sequence ID" value="NZ_VLKP01000003.1"/>
</dbReference>
<feature type="domain" description="PepSY" evidence="2">
    <location>
        <begin position="12"/>
        <end position="90"/>
    </location>
</feature>
<dbReference type="Pfam" id="PF13670">
    <property type="entry name" value="PepSY_2"/>
    <property type="match status" value="1"/>
</dbReference>
<dbReference type="InterPro" id="IPR025711">
    <property type="entry name" value="PepSY"/>
</dbReference>
<dbReference type="AlphaFoldDB" id="A0A562LXX9"/>
<dbReference type="OrthoDB" id="5625293at2"/>